<keyword evidence="1" id="KW-0472">Membrane</keyword>
<evidence type="ECO:0000313" key="3">
    <source>
        <dbReference type="Proteomes" id="UP000305848"/>
    </source>
</evidence>
<protein>
    <recommendedName>
        <fullName evidence="4">Gliding motility protein RemB</fullName>
    </recommendedName>
</protein>
<dbReference type="EMBL" id="SZQL01000006">
    <property type="protein sequence ID" value="TKK68947.1"/>
    <property type="molecule type" value="Genomic_DNA"/>
</dbReference>
<reference evidence="2 3" key="1">
    <citation type="submission" date="2019-05" db="EMBL/GenBank/DDBJ databases">
        <title>Panacibacter sp. strain 17mud1-8 Genome sequencing and assembly.</title>
        <authorList>
            <person name="Chhetri G."/>
        </authorList>
    </citation>
    <scope>NUCLEOTIDE SEQUENCE [LARGE SCALE GENOMIC DNA]</scope>
    <source>
        <strain evidence="2 3">17mud1-8</strain>
    </source>
</reference>
<comment type="caution">
    <text evidence="2">The sequence shown here is derived from an EMBL/GenBank/DDBJ whole genome shotgun (WGS) entry which is preliminary data.</text>
</comment>
<proteinExistence type="predicted"/>
<dbReference type="OrthoDB" id="9808260at2"/>
<evidence type="ECO:0000313" key="2">
    <source>
        <dbReference type="EMBL" id="TKK68947.1"/>
    </source>
</evidence>
<dbReference type="AlphaFoldDB" id="A0A4U3L5Q0"/>
<accession>A0A4U3L5Q0</accession>
<sequence length="531" mass="61136">MVPEQTAYKRKWLGTLMMFTAIIFYSNINAQTTALRLYNSWDVNKLYKNTGAAHTAWKPVMYEDTLTPPSDQSWLHRKFFEEHLLNVQQPGFTIYGDIVVDEYIGYDKRAIRARNGSGDNYHLPMMNTRGYEVSGSIGKNFYFETNFYENQGRFGAYVDSFIRRYKIIPRQARFKNIGDGLGFDFNYSNARLIYTPNNHLLFDLGYNRNFVGDGYRSMLLSDYSTDHPYFRAALTFGNFQYTAMWSQYVTEATQDRSLYAYGYPHKWGQTYLLDWKATRRLTAGLFESVMWAGADAQHHNDLSITYASPIMFLHAGQSKSGLENNELVGLNLKYEVLPNIYVYGQAAANTKKLVKDIDNRYAAQLGVRAADFLKVPNWNILVEYNTARPYTYGSDTNQTTYTQAYLPLAHPLGANFKELLGVTDYTYKNWWFRLEGVVAKYGNDTLGINYGHNILNTGTNYPTADVTTGQGAATKLYYGDLRVAYIINKKSNLRIEGNLTYRRETGLGKKYEDLIATIGVRMSFRNLYYDF</sequence>
<feature type="transmembrane region" description="Helical" evidence="1">
    <location>
        <begin position="12"/>
        <end position="28"/>
    </location>
</feature>
<keyword evidence="1" id="KW-1133">Transmembrane helix</keyword>
<organism evidence="2 3">
    <name type="scientific">Ilyomonas limi</name>
    <dbReference type="NCBI Taxonomy" id="2575867"/>
    <lineage>
        <taxon>Bacteria</taxon>
        <taxon>Pseudomonadati</taxon>
        <taxon>Bacteroidota</taxon>
        <taxon>Chitinophagia</taxon>
        <taxon>Chitinophagales</taxon>
        <taxon>Chitinophagaceae</taxon>
        <taxon>Ilyomonas</taxon>
    </lineage>
</organism>
<dbReference type="RefSeq" id="WP_137261567.1">
    <property type="nucleotide sequence ID" value="NZ_SZQL01000006.1"/>
</dbReference>
<gene>
    <name evidence="2" type="ORF">FC093_09645</name>
</gene>
<keyword evidence="3" id="KW-1185">Reference proteome</keyword>
<keyword evidence="1" id="KW-0812">Transmembrane</keyword>
<name>A0A4U3L5Q0_9BACT</name>
<evidence type="ECO:0008006" key="4">
    <source>
        <dbReference type="Google" id="ProtNLM"/>
    </source>
</evidence>
<dbReference type="Proteomes" id="UP000305848">
    <property type="component" value="Unassembled WGS sequence"/>
</dbReference>
<evidence type="ECO:0000256" key="1">
    <source>
        <dbReference type="SAM" id="Phobius"/>
    </source>
</evidence>